<feature type="region of interest" description="Disordered" evidence="1">
    <location>
        <begin position="1"/>
        <end position="21"/>
    </location>
</feature>
<evidence type="ECO:0000313" key="2">
    <source>
        <dbReference type="EMBL" id="CAG2053398.1"/>
    </source>
</evidence>
<organism evidence="2 3">
    <name type="scientific">Timema podura</name>
    <name type="common">Walking stick</name>
    <dbReference type="NCBI Taxonomy" id="61482"/>
    <lineage>
        <taxon>Eukaryota</taxon>
        <taxon>Metazoa</taxon>
        <taxon>Ecdysozoa</taxon>
        <taxon>Arthropoda</taxon>
        <taxon>Hexapoda</taxon>
        <taxon>Insecta</taxon>
        <taxon>Pterygota</taxon>
        <taxon>Neoptera</taxon>
        <taxon>Polyneoptera</taxon>
        <taxon>Phasmatodea</taxon>
        <taxon>Timematodea</taxon>
        <taxon>Timematoidea</taxon>
        <taxon>Timematidae</taxon>
        <taxon>Timema</taxon>
    </lineage>
</organism>
<accession>A0ABN7NJR6</accession>
<feature type="region of interest" description="Disordered" evidence="1">
    <location>
        <begin position="62"/>
        <end position="82"/>
    </location>
</feature>
<dbReference type="EMBL" id="CAJPIN010000358">
    <property type="protein sequence ID" value="CAG2053398.1"/>
    <property type="molecule type" value="Genomic_DNA"/>
</dbReference>
<comment type="caution">
    <text evidence="2">The sequence shown here is derived from an EMBL/GenBank/DDBJ whole genome shotgun (WGS) entry which is preliminary data.</text>
</comment>
<sequence>MYVEMHGEMNRRHTDKEHRTEVKQTFHAQHTDEEHRSEHTTWHIDEEHPTEVKRADIAHHMAHRRRTSYRGETSRRFTHGTSAKNQSNTLLDAMLTLMKQCPSSILSPKAYKEPFNPWLLQVAVNSTKEKPPPVHPTEIRISISPSSAVGLNTTSALANYATKAGASKFLLNCNAVTRTATKFYQMGLHSPSSSPNVNTRAPHAASSTLQHSVPLTEWRYGPTVLS</sequence>
<proteinExistence type="predicted"/>
<evidence type="ECO:0000313" key="3">
    <source>
        <dbReference type="Proteomes" id="UP001153148"/>
    </source>
</evidence>
<evidence type="ECO:0000256" key="1">
    <source>
        <dbReference type="SAM" id="MobiDB-lite"/>
    </source>
</evidence>
<reference evidence="2" key="1">
    <citation type="submission" date="2021-03" db="EMBL/GenBank/DDBJ databases">
        <authorList>
            <person name="Tran Van P."/>
        </authorList>
    </citation>
    <scope>NUCLEOTIDE SEQUENCE</scope>
</reference>
<keyword evidence="3" id="KW-1185">Reference proteome</keyword>
<name>A0ABN7NJR6_TIMPD</name>
<gene>
    <name evidence="2" type="ORF">TPAB3V08_LOCUS455</name>
</gene>
<dbReference type="Proteomes" id="UP001153148">
    <property type="component" value="Unassembled WGS sequence"/>
</dbReference>
<protein>
    <submittedName>
        <fullName evidence="2">Uncharacterized protein</fullName>
    </submittedName>
</protein>